<evidence type="ECO:0000256" key="1">
    <source>
        <dbReference type="SAM" id="Phobius"/>
    </source>
</evidence>
<keyword evidence="1" id="KW-0812">Transmembrane</keyword>
<gene>
    <name evidence="2" type="ORF">BDA96_02G213900</name>
</gene>
<proteinExistence type="predicted"/>
<accession>A0A921UUG3</accession>
<sequence>MDGCLGAAAVACSLLFLSALSPPRDLFRRMHPSPLIPHPSMSLRCAPMMRRRHAGAAISLLAPVAVVALFVLRRLPACSCPT</sequence>
<dbReference type="AlphaFoldDB" id="A0A921UUG3"/>
<evidence type="ECO:0000313" key="3">
    <source>
        <dbReference type="Proteomes" id="UP000807115"/>
    </source>
</evidence>
<keyword evidence="1" id="KW-0472">Membrane</keyword>
<evidence type="ECO:0000313" key="2">
    <source>
        <dbReference type="EMBL" id="KAG0543730.1"/>
    </source>
</evidence>
<reference evidence="2" key="2">
    <citation type="submission" date="2020-10" db="EMBL/GenBank/DDBJ databases">
        <authorList>
            <person name="Cooper E.A."/>
            <person name="Brenton Z.W."/>
            <person name="Flinn B.S."/>
            <person name="Jenkins J."/>
            <person name="Shu S."/>
            <person name="Flowers D."/>
            <person name="Luo F."/>
            <person name="Wang Y."/>
            <person name="Xia P."/>
            <person name="Barry K."/>
            <person name="Daum C."/>
            <person name="Lipzen A."/>
            <person name="Yoshinaga Y."/>
            <person name="Schmutz J."/>
            <person name="Saski C."/>
            <person name="Vermerris W."/>
            <person name="Kresovich S."/>
        </authorList>
    </citation>
    <scope>NUCLEOTIDE SEQUENCE</scope>
</reference>
<organism evidence="2 3">
    <name type="scientific">Sorghum bicolor</name>
    <name type="common">Sorghum</name>
    <name type="synonym">Sorghum vulgare</name>
    <dbReference type="NCBI Taxonomy" id="4558"/>
    <lineage>
        <taxon>Eukaryota</taxon>
        <taxon>Viridiplantae</taxon>
        <taxon>Streptophyta</taxon>
        <taxon>Embryophyta</taxon>
        <taxon>Tracheophyta</taxon>
        <taxon>Spermatophyta</taxon>
        <taxon>Magnoliopsida</taxon>
        <taxon>Liliopsida</taxon>
        <taxon>Poales</taxon>
        <taxon>Poaceae</taxon>
        <taxon>PACMAD clade</taxon>
        <taxon>Panicoideae</taxon>
        <taxon>Andropogonodae</taxon>
        <taxon>Andropogoneae</taxon>
        <taxon>Sorghinae</taxon>
        <taxon>Sorghum</taxon>
    </lineage>
</organism>
<dbReference type="EMBL" id="CM027681">
    <property type="protein sequence ID" value="KAG0543730.1"/>
    <property type="molecule type" value="Genomic_DNA"/>
</dbReference>
<protein>
    <submittedName>
        <fullName evidence="2">Uncharacterized protein</fullName>
    </submittedName>
</protein>
<name>A0A921UUG3_SORBI</name>
<keyword evidence="1" id="KW-1133">Transmembrane helix</keyword>
<reference evidence="2" key="1">
    <citation type="journal article" date="2019" name="BMC Genomics">
        <title>A new reference genome for Sorghum bicolor reveals high levels of sequence similarity between sweet and grain genotypes: implications for the genetics of sugar metabolism.</title>
        <authorList>
            <person name="Cooper E.A."/>
            <person name="Brenton Z.W."/>
            <person name="Flinn B.S."/>
            <person name="Jenkins J."/>
            <person name="Shu S."/>
            <person name="Flowers D."/>
            <person name="Luo F."/>
            <person name="Wang Y."/>
            <person name="Xia P."/>
            <person name="Barry K."/>
            <person name="Daum C."/>
            <person name="Lipzen A."/>
            <person name="Yoshinaga Y."/>
            <person name="Schmutz J."/>
            <person name="Saski C."/>
            <person name="Vermerris W."/>
            <person name="Kresovich S."/>
        </authorList>
    </citation>
    <scope>NUCLEOTIDE SEQUENCE</scope>
</reference>
<dbReference type="Proteomes" id="UP000807115">
    <property type="component" value="Chromosome 2"/>
</dbReference>
<feature type="transmembrane region" description="Helical" evidence="1">
    <location>
        <begin position="53"/>
        <end position="72"/>
    </location>
</feature>
<comment type="caution">
    <text evidence="2">The sequence shown here is derived from an EMBL/GenBank/DDBJ whole genome shotgun (WGS) entry which is preliminary data.</text>
</comment>